<proteinExistence type="predicted"/>
<keyword evidence="2" id="KW-1185">Reference proteome</keyword>
<evidence type="ECO:0000313" key="1">
    <source>
        <dbReference type="EMBL" id="MBE9042306.1"/>
    </source>
</evidence>
<dbReference type="InterPro" id="IPR024508">
    <property type="entry name" value="DUF3226"/>
</dbReference>
<reference evidence="1" key="1">
    <citation type="submission" date="2020-10" db="EMBL/GenBank/DDBJ databases">
        <authorList>
            <person name="Castelo-Branco R."/>
            <person name="Eusebio N."/>
            <person name="Adriana R."/>
            <person name="Vieira A."/>
            <person name="Brugerolle De Fraissinette N."/>
            <person name="Rezende De Castro R."/>
            <person name="Schneider M.P."/>
            <person name="Vasconcelos V."/>
            <person name="Leao P.N."/>
        </authorList>
    </citation>
    <scope>NUCLEOTIDE SEQUENCE</scope>
    <source>
        <strain evidence="1">LEGE 11467</strain>
    </source>
</reference>
<dbReference type="Pfam" id="PF11536">
    <property type="entry name" value="DUF3226"/>
    <property type="match status" value="1"/>
</dbReference>
<evidence type="ECO:0000313" key="2">
    <source>
        <dbReference type="Proteomes" id="UP000621799"/>
    </source>
</evidence>
<protein>
    <submittedName>
        <fullName evidence="1">Uncharacterized protein</fullName>
    </submittedName>
</protein>
<accession>A0A928VY82</accession>
<comment type="caution">
    <text evidence="1">The sequence shown here is derived from an EMBL/GenBank/DDBJ whole genome shotgun (WGS) entry which is preliminary data.</text>
</comment>
<gene>
    <name evidence="1" type="ORF">IQ235_16125</name>
</gene>
<sequence>MPKGRKPPKPKPQQLLVEGKNDRHVIWALCQKYQLPKVFSVEVPSEEENSLENDGQGIELLLKGIPDRLRQENLQTLGIVVDADLDLSARWQSVSDRLKSCGYTQIPSSPPADGWVYEQSELPRIGVWLMPDNQLSGMLEDFVARLMSPDDNLRPKADTILEEIEREQLNRYTSVHHAKALIHTWLAWQKKPGMPMGQAITAQVLGDDETIALAFVKWLDRLFNPNANLSTS</sequence>
<name>A0A928VY82_9CYAN</name>
<organism evidence="1 2">
    <name type="scientific">Zarconia navalis LEGE 11467</name>
    <dbReference type="NCBI Taxonomy" id="1828826"/>
    <lineage>
        <taxon>Bacteria</taxon>
        <taxon>Bacillati</taxon>
        <taxon>Cyanobacteriota</taxon>
        <taxon>Cyanophyceae</taxon>
        <taxon>Oscillatoriophycideae</taxon>
        <taxon>Oscillatoriales</taxon>
        <taxon>Oscillatoriales incertae sedis</taxon>
        <taxon>Zarconia</taxon>
        <taxon>Zarconia navalis</taxon>
    </lineage>
</organism>
<dbReference type="EMBL" id="JADEXN010000333">
    <property type="protein sequence ID" value="MBE9042306.1"/>
    <property type="molecule type" value="Genomic_DNA"/>
</dbReference>
<dbReference type="Proteomes" id="UP000621799">
    <property type="component" value="Unassembled WGS sequence"/>
</dbReference>
<dbReference type="AlphaFoldDB" id="A0A928VY82"/>